<feature type="transmembrane region" description="Helical" evidence="1">
    <location>
        <begin position="86"/>
        <end position="104"/>
    </location>
</feature>
<dbReference type="GeneID" id="93195420"/>
<reference evidence="4 7" key="2">
    <citation type="submission" date="2021-03" db="EMBL/GenBank/DDBJ databases">
        <title>Clinical course, treatment and visual outcome of an outbreak of Burkholderia contaminans endophthalmitis following cataract surgery.</title>
        <authorList>
            <person name="Lind C."/>
            <person name="Olsen K."/>
            <person name="Angelsen N.K."/>
            <person name="Krefting E.A."/>
            <person name="Fossen K."/>
            <person name="Gravningen K."/>
            <person name="Depoorter E."/>
            <person name="Vandamme P."/>
            <person name="Bertelsen G."/>
        </authorList>
    </citation>
    <scope>NUCLEOTIDE SEQUENCE [LARGE SCALE GENOMIC DNA]</scope>
    <source>
        <strain evidence="4 7">51242556</strain>
    </source>
</reference>
<dbReference type="RefSeq" id="WP_039364481.1">
    <property type="nucleotide sequence ID" value="NZ_AP018359.1"/>
</dbReference>
<dbReference type="Proteomes" id="UP000664048">
    <property type="component" value="Unassembled WGS sequence"/>
</dbReference>
<evidence type="ECO:0000313" key="4">
    <source>
        <dbReference type="EMBL" id="MBO1833034.1"/>
    </source>
</evidence>
<keyword evidence="1" id="KW-0472">Membrane</keyword>
<dbReference type="Proteomes" id="UP001220209">
    <property type="component" value="Chromosome 3"/>
</dbReference>
<dbReference type="EMBL" id="CP090642">
    <property type="protein sequence ID" value="WFN22795.1"/>
    <property type="molecule type" value="Genomic_DNA"/>
</dbReference>
<keyword evidence="7" id="KW-1185">Reference proteome</keyword>
<keyword evidence="2" id="KW-0732">Signal</keyword>
<keyword evidence="1" id="KW-0812">Transmembrane</keyword>
<evidence type="ECO:0000313" key="5">
    <source>
        <dbReference type="EMBL" id="WFN22795.1"/>
    </source>
</evidence>
<dbReference type="AlphaFoldDB" id="A0A1E3FQ27"/>
<dbReference type="Proteomes" id="UP000611459">
    <property type="component" value="Unassembled WGS sequence"/>
</dbReference>
<feature type="signal peptide" evidence="2">
    <location>
        <begin position="1"/>
        <end position="22"/>
    </location>
</feature>
<reference evidence="3" key="1">
    <citation type="submission" date="2021-01" db="EMBL/GenBank/DDBJ databases">
        <title>Outbreak of Burkholderia contaminns endophthalmitis traced to a clinical ventilation system.</title>
        <authorList>
            <person name="Lipuma J."/>
            <person name="Spilker T."/>
            <person name="Kratholm J."/>
        </authorList>
    </citation>
    <scope>NUCLEOTIDE SEQUENCE</scope>
    <source>
        <strain evidence="3">HI4954</strain>
    </source>
</reference>
<keyword evidence="1" id="KW-1133">Transmembrane helix</keyword>
<accession>A0A1E3FQ27</accession>
<dbReference type="EMBL" id="JAGEMX010000010">
    <property type="protein sequence ID" value="MBO1833034.1"/>
    <property type="molecule type" value="Genomic_DNA"/>
</dbReference>
<evidence type="ECO:0000256" key="2">
    <source>
        <dbReference type="SAM" id="SignalP"/>
    </source>
</evidence>
<reference evidence="5 8" key="3">
    <citation type="submission" date="2021-12" db="EMBL/GenBank/DDBJ databases">
        <title>Genomic and phenotypic characterization of three Burkholderia contaminans isolates recovered from different sources.</title>
        <authorList>
            <person name="Lopez De Volder A."/>
            <person name="Fan Y."/>
            <person name="Nunvar J."/>
            <person name="Herrera T."/>
            <person name="Timp W."/>
            <person name="Degrossi J."/>
        </authorList>
    </citation>
    <scope>NUCLEOTIDE SEQUENCE [LARGE SCALE GENOMIC DNA]</scope>
    <source>
        <strain evidence="5 8">LMG 23361</strain>
    </source>
</reference>
<evidence type="ECO:0008006" key="9">
    <source>
        <dbReference type="Google" id="ProtNLM"/>
    </source>
</evidence>
<gene>
    <name evidence="4" type="ORF">J4M89_26970</name>
    <name evidence="3" type="ORF">JIN94_21880</name>
    <name evidence="5" type="ORF">LXE91_33075</name>
</gene>
<evidence type="ECO:0000256" key="1">
    <source>
        <dbReference type="SAM" id="Phobius"/>
    </source>
</evidence>
<protein>
    <recommendedName>
        <fullName evidence="9">Lipoprotein</fullName>
    </recommendedName>
</protein>
<name>A0A1E3FQ27_9BURK</name>
<evidence type="ECO:0000313" key="3">
    <source>
        <dbReference type="EMBL" id="MBK1932537.1"/>
    </source>
</evidence>
<dbReference type="EMBL" id="JAENIB010000009">
    <property type="protein sequence ID" value="MBK1932537.1"/>
    <property type="molecule type" value="Genomic_DNA"/>
</dbReference>
<dbReference type="OrthoDB" id="6170015at2"/>
<sequence length="173" mass="19157">MCNWFRSGIGIVCLGCSAAVFAQTYDDLADDTTNCRAVVAQANIDGTEQQIVGRACLQDDGTWQFVQSPDGSVLWYPAADYPYADLWYWGPPLFIGAGVGFVFVDRFHRFHHFHHFHHFDHVVHFNEMDHRRVGVPVGAGFHHGAFPAGTVGRGFGGMHPFGGVSGFGGMRRR</sequence>
<proteinExistence type="predicted"/>
<feature type="chain" id="PRO_5044557037" description="Lipoprotein" evidence="2">
    <location>
        <begin position="23"/>
        <end position="173"/>
    </location>
</feature>
<organism evidence="3 6">
    <name type="scientific">Burkholderia contaminans</name>
    <dbReference type="NCBI Taxonomy" id="488447"/>
    <lineage>
        <taxon>Bacteria</taxon>
        <taxon>Pseudomonadati</taxon>
        <taxon>Pseudomonadota</taxon>
        <taxon>Betaproteobacteria</taxon>
        <taxon>Burkholderiales</taxon>
        <taxon>Burkholderiaceae</taxon>
        <taxon>Burkholderia</taxon>
        <taxon>Burkholderia cepacia complex</taxon>
    </lineage>
</organism>
<evidence type="ECO:0000313" key="6">
    <source>
        <dbReference type="Proteomes" id="UP000611459"/>
    </source>
</evidence>
<evidence type="ECO:0000313" key="8">
    <source>
        <dbReference type="Proteomes" id="UP001220209"/>
    </source>
</evidence>
<evidence type="ECO:0000313" key="7">
    <source>
        <dbReference type="Proteomes" id="UP000664048"/>
    </source>
</evidence>